<dbReference type="EMBL" id="LSBJ02000003">
    <property type="protein sequence ID" value="OAQ68883.1"/>
    <property type="molecule type" value="Genomic_DNA"/>
</dbReference>
<dbReference type="GeneID" id="28848292"/>
<dbReference type="OrthoDB" id="9981546at2759"/>
<dbReference type="AlphaFoldDB" id="A0A179FUY3"/>
<gene>
    <name evidence="3" type="ORF">VFPPC_05047</name>
</gene>
<organism evidence="3 4">
    <name type="scientific">Pochonia chlamydosporia 170</name>
    <dbReference type="NCBI Taxonomy" id="1380566"/>
    <lineage>
        <taxon>Eukaryota</taxon>
        <taxon>Fungi</taxon>
        <taxon>Dikarya</taxon>
        <taxon>Ascomycota</taxon>
        <taxon>Pezizomycotina</taxon>
        <taxon>Sordariomycetes</taxon>
        <taxon>Hypocreomycetidae</taxon>
        <taxon>Hypocreales</taxon>
        <taxon>Clavicipitaceae</taxon>
        <taxon>Pochonia</taxon>
    </lineage>
</organism>
<evidence type="ECO:0000313" key="4">
    <source>
        <dbReference type="Proteomes" id="UP000078397"/>
    </source>
</evidence>
<evidence type="ECO:0000259" key="2">
    <source>
        <dbReference type="PROSITE" id="PS50181"/>
    </source>
</evidence>
<feature type="region of interest" description="Disordered" evidence="1">
    <location>
        <begin position="116"/>
        <end position="135"/>
    </location>
</feature>
<name>A0A179FUY3_METCM</name>
<accession>A0A179FUY3</accession>
<keyword evidence="4" id="KW-1185">Reference proteome</keyword>
<evidence type="ECO:0000313" key="3">
    <source>
        <dbReference type="EMBL" id="OAQ68883.1"/>
    </source>
</evidence>
<feature type="domain" description="F-box" evidence="2">
    <location>
        <begin position="5"/>
        <end position="50"/>
    </location>
</feature>
<proteinExistence type="predicted"/>
<dbReference type="RefSeq" id="XP_018145733.1">
    <property type="nucleotide sequence ID" value="XM_018284298.1"/>
</dbReference>
<dbReference type="Proteomes" id="UP000078397">
    <property type="component" value="Unassembled WGS sequence"/>
</dbReference>
<reference evidence="3 4" key="1">
    <citation type="journal article" date="2016" name="PLoS Pathog.">
        <title>Biosynthesis of antibiotic leucinostatins in bio-control fungus Purpureocillium lilacinum and their inhibition on phytophthora revealed by genome mining.</title>
        <authorList>
            <person name="Wang G."/>
            <person name="Liu Z."/>
            <person name="Lin R."/>
            <person name="Li E."/>
            <person name="Mao Z."/>
            <person name="Ling J."/>
            <person name="Yang Y."/>
            <person name="Yin W.B."/>
            <person name="Xie B."/>
        </authorList>
    </citation>
    <scope>NUCLEOTIDE SEQUENCE [LARGE SCALE GENOMIC DNA]</scope>
    <source>
        <strain evidence="3">170</strain>
    </source>
</reference>
<evidence type="ECO:0000256" key="1">
    <source>
        <dbReference type="SAM" id="MobiDB-lite"/>
    </source>
</evidence>
<protein>
    <submittedName>
        <fullName evidence="3">F-box domain-containing protein</fullName>
    </submittedName>
</protein>
<dbReference type="InterPro" id="IPR001810">
    <property type="entry name" value="F-box_dom"/>
</dbReference>
<comment type="caution">
    <text evidence="3">The sequence shown here is derived from an EMBL/GenBank/DDBJ whole genome shotgun (WGS) entry which is preliminary data.</text>
</comment>
<dbReference type="PROSITE" id="PS50181">
    <property type="entry name" value="FBOX"/>
    <property type="match status" value="1"/>
</dbReference>
<feature type="compositionally biased region" description="Polar residues" evidence="1">
    <location>
        <begin position="122"/>
        <end position="135"/>
    </location>
</feature>
<dbReference type="KEGG" id="pchm:VFPPC_05047"/>
<sequence>MATTTCLLEALPNEILAASLAYLSTRELIHIVPISRVFYILATRLIHRRLIDVSPLPHNQLILECYHPSARLSTPTLSCRYLGLKTASEQPIRDESLRFTDLGKLYSSFRPVSTDENRIRRSSSQTVSHASQGDSTATQEVYIDEDVLFSQLVTVTSVVKESSKSGFFVSHVTTCDGFIRIWRQWLADMASSNDDEKSSSTTVDFDKFLWVGPGRDVGLRFRVELGPAERMPLLSGPGDDAPVAYTLIYEELIVRTSTLLMAAEASMVQESSRSSRAVIIAQV</sequence>